<dbReference type="SUPFAM" id="SSF52172">
    <property type="entry name" value="CheY-like"/>
    <property type="match status" value="1"/>
</dbReference>
<dbReference type="Proteomes" id="UP001276840">
    <property type="component" value="Unassembled WGS sequence"/>
</dbReference>
<name>A0ABU4ZE72_9HYPH</name>
<protein>
    <submittedName>
        <fullName evidence="6">Response regulator</fullName>
    </submittedName>
</protein>
<evidence type="ECO:0000259" key="5">
    <source>
        <dbReference type="PROSITE" id="PS50110"/>
    </source>
</evidence>
<feature type="modified residue" description="4-aspartylphosphate" evidence="4">
    <location>
        <position position="54"/>
    </location>
</feature>
<keyword evidence="2" id="KW-0805">Transcription regulation</keyword>
<dbReference type="InterPro" id="IPR001789">
    <property type="entry name" value="Sig_transdc_resp-reg_receiver"/>
</dbReference>
<accession>A0ABU4ZE72</accession>
<keyword evidence="3" id="KW-0804">Transcription</keyword>
<keyword evidence="7" id="KW-1185">Reference proteome</keyword>
<dbReference type="InterPro" id="IPR050595">
    <property type="entry name" value="Bact_response_regulator"/>
</dbReference>
<dbReference type="PANTHER" id="PTHR44591:SF3">
    <property type="entry name" value="RESPONSE REGULATORY DOMAIN-CONTAINING PROTEIN"/>
    <property type="match status" value="1"/>
</dbReference>
<evidence type="ECO:0000313" key="6">
    <source>
        <dbReference type="EMBL" id="MDX8523664.1"/>
    </source>
</evidence>
<evidence type="ECO:0000256" key="1">
    <source>
        <dbReference type="ARBA" id="ARBA00022553"/>
    </source>
</evidence>
<proteinExistence type="predicted"/>
<reference evidence="6 7" key="1">
    <citation type="submission" date="2023-08" db="EMBL/GenBank/DDBJ databases">
        <title>Implementing the SeqCode for naming new Mesorhizobium species isolated from Vachellia karroo root nodules.</title>
        <authorList>
            <person name="Van Lill M."/>
        </authorList>
    </citation>
    <scope>NUCLEOTIDE SEQUENCE [LARGE SCALE GENOMIC DNA]</scope>
    <source>
        <strain evidence="6 7">MSK 1335</strain>
    </source>
</reference>
<organism evidence="6 7">
    <name type="scientific">Mesorhizobium montanum</name>
    <dbReference type="NCBI Taxonomy" id="3072323"/>
    <lineage>
        <taxon>Bacteria</taxon>
        <taxon>Pseudomonadati</taxon>
        <taxon>Pseudomonadota</taxon>
        <taxon>Alphaproteobacteria</taxon>
        <taxon>Hyphomicrobiales</taxon>
        <taxon>Phyllobacteriaceae</taxon>
        <taxon>Mesorhizobium</taxon>
    </lineage>
</organism>
<evidence type="ECO:0000256" key="2">
    <source>
        <dbReference type="ARBA" id="ARBA00023015"/>
    </source>
</evidence>
<dbReference type="EMBL" id="JAVIJF010000002">
    <property type="protein sequence ID" value="MDX8523664.1"/>
    <property type="molecule type" value="Genomic_DNA"/>
</dbReference>
<dbReference type="Pfam" id="PF00072">
    <property type="entry name" value="Response_reg"/>
    <property type="match status" value="1"/>
</dbReference>
<feature type="domain" description="Response regulatory" evidence="5">
    <location>
        <begin position="5"/>
        <end position="114"/>
    </location>
</feature>
<evidence type="ECO:0000313" key="7">
    <source>
        <dbReference type="Proteomes" id="UP001276840"/>
    </source>
</evidence>
<dbReference type="InterPro" id="IPR011006">
    <property type="entry name" value="CheY-like_superfamily"/>
</dbReference>
<keyword evidence="1 4" id="KW-0597">Phosphoprotein</keyword>
<dbReference type="SMART" id="SM00448">
    <property type="entry name" value="REC"/>
    <property type="match status" value="1"/>
</dbReference>
<comment type="caution">
    <text evidence="6">The sequence shown here is derived from an EMBL/GenBank/DDBJ whole genome shotgun (WGS) entry which is preliminary data.</text>
</comment>
<dbReference type="RefSeq" id="WP_320231365.1">
    <property type="nucleotide sequence ID" value="NZ_JAVIJF010000002.1"/>
</dbReference>
<evidence type="ECO:0000256" key="4">
    <source>
        <dbReference type="PROSITE-ProRule" id="PRU00169"/>
    </source>
</evidence>
<evidence type="ECO:0000256" key="3">
    <source>
        <dbReference type="ARBA" id="ARBA00023163"/>
    </source>
</evidence>
<dbReference type="PROSITE" id="PS50110">
    <property type="entry name" value="RESPONSE_REGULATORY"/>
    <property type="match status" value="1"/>
</dbReference>
<sequence>MRAPLALIIEDEYLIASDVANGLKARGFEVACVASERAAVTWLEDNKPDLAIIDIQLLDGRRGVAAARLKEAGVPFLVHSGYDPEFQSPIFHGAPYLSKPAPIPHLVELASQLVES</sequence>
<dbReference type="Gene3D" id="3.40.50.2300">
    <property type="match status" value="1"/>
</dbReference>
<dbReference type="PANTHER" id="PTHR44591">
    <property type="entry name" value="STRESS RESPONSE REGULATOR PROTEIN 1"/>
    <property type="match status" value="1"/>
</dbReference>
<gene>
    <name evidence="6" type="ORF">RFM68_04015</name>
</gene>